<comment type="caution">
    <text evidence="3">The sequence shown here is derived from an EMBL/GenBank/DDBJ whole genome shotgun (WGS) entry which is preliminary data.</text>
</comment>
<dbReference type="InterPro" id="IPR001509">
    <property type="entry name" value="Epimerase_deHydtase"/>
</dbReference>
<reference evidence="3 4" key="1">
    <citation type="submission" date="2017-09" db="EMBL/GenBank/DDBJ databases">
        <title>Depth-based differentiation of microbial function through sediment-hosted aquifers and enrichment of novel symbionts in the deep terrestrial subsurface.</title>
        <authorList>
            <person name="Probst A.J."/>
            <person name="Ladd B."/>
            <person name="Jarett J.K."/>
            <person name="Geller-Mcgrath D.E."/>
            <person name="Sieber C.M."/>
            <person name="Emerson J.B."/>
            <person name="Anantharaman K."/>
            <person name="Thomas B.C."/>
            <person name="Malmstrom R."/>
            <person name="Stieglmeier M."/>
            <person name="Klingl A."/>
            <person name="Woyke T."/>
            <person name="Ryan C.M."/>
            <person name="Banfield J.F."/>
        </authorList>
    </citation>
    <scope>NUCLEOTIDE SEQUENCE [LARGE SCALE GENOMIC DNA]</scope>
    <source>
        <strain evidence="3">CG23_combo_of_CG06-09_8_20_14_all_49_15</strain>
    </source>
</reference>
<evidence type="ECO:0000313" key="4">
    <source>
        <dbReference type="Proteomes" id="UP000230729"/>
    </source>
</evidence>
<gene>
    <name evidence="3" type="ORF">COX22_03430</name>
</gene>
<proteinExistence type="inferred from homology"/>
<comment type="similarity">
    <text evidence="1">Belongs to the NAD(P)-dependent epimerase/dehydratase family.</text>
</comment>
<dbReference type="InterPro" id="IPR036291">
    <property type="entry name" value="NAD(P)-bd_dom_sf"/>
</dbReference>
<dbReference type="Pfam" id="PF01370">
    <property type="entry name" value="Epimerase"/>
    <property type="match status" value="1"/>
</dbReference>
<sequence>MANIENDLKSKNVLVTGGAGFIGSNLCDKLISLGAAVICLDNFFTGKKDNISHLIGQENFVLKEGDVNQPEFLEKIFDEYNIDYVFHYAAVLGVKRVTENPLLVLPDLDGIRHLLRIAQAKKVKKIVFASSSEAYGFSTALPLKEDDGQELIANQSNHAHLYALIKLIGEKIMKTYNDHYGLPTVSLRFFNVFGPRQESSAYGFVVGVFIKQILDGQPPTIYGDGYQTRDFIYIDDNVRLAIQALLEEKTNGEVINIGVGRQTTIVDLAERLLRLSGQDLRPVFIKDRSYEIKYRSPDVTKMRRLLGDGIADNLDDNLKKTYEWYRKNMFKQKA</sequence>
<dbReference type="Gene3D" id="3.40.50.720">
    <property type="entry name" value="NAD(P)-binding Rossmann-like Domain"/>
    <property type="match status" value="1"/>
</dbReference>
<evidence type="ECO:0000256" key="1">
    <source>
        <dbReference type="ARBA" id="ARBA00007637"/>
    </source>
</evidence>
<dbReference type="SUPFAM" id="SSF51735">
    <property type="entry name" value="NAD(P)-binding Rossmann-fold domains"/>
    <property type="match status" value="1"/>
</dbReference>
<accession>A0A2G9ZMQ6</accession>
<evidence type="ECO:0000313" key="3">
    <source>
        <dbReference type="EMBL" id="PIP33618.1"/>
    </source>
</evidence>
<dbReference type="Proteomes" id="UP000230729">
    <property type="component" value="Unassembled WGS sequence"/>
</dbReference>
<dbReference type="EMBL" id="PCSD01000082">
    <property type="protein sequence ID" value="PIP33618.1"/>
    <property type="molecule type" value="Genomic_DNA"/>
</dbReference>
<protein>
    <submittedName>
        <fullName evidence="3">LPS biosynthesis protein WbpP</fullName>
    </submittedName>
</protein>
<feature type="domain" description="NAD-dependent epimerase/dehydratase" evidence="2">
    <location>
        <begin position="13"/>
        <end position="258"/>
    </location>
</feature>
<organism evidence="3 4">
    <name type="scientific">Candidatus Falkowbacteria bacterium CG23_combo_of_CG06-09_8_20_14_all_49_15</name>
    <dbReference type="NCBI Taxonomy" id="1974572"/>
    <lineage>
        <taxon>Bacteria</taxon>
        <taxon>Candidatus Falkowiibacteriota</taxon>
    </lineage>
</organism>
<name>A0A2G9ZMQ6_9BACT</name>
<dbReference type="PANTHER" id="PTHR43000">
    <property type="entry name" value="DTDP-D-GLUCOSE 4,6-DEHYDRATASE-RELATED"/>
    <property type="match status" value="1"/>
</dbReference>
<evidence type="ECO:0000259" key="2">
    <source>
        <dbReference type="Pfam" id="PF01370"/>
    </source>
</evidence>
<dbReference type="AlphaFoldDB" id="A0A2G9ZMQ6"/>